<feature type="compositionally biased region" description="Low complexity" evidence="1">
    <location>
        <begin position="159"/>
        <end position="178"/>
    </location>
</feature>
<proteinExistence type="predicted"/>
<dbReference type="EMBL" id="JAHRIO010060019">
    <property type="protein sequence ID" value="MEQ2177227.1"/>
    <property type="molecule type" value="Genomic_DNA"/>
</dbReference>
<accession>A0ABV0P0J5</accession>
<dbReference type="PANTHER" id="PTHR46894:SF1">
    <property type="entry name" value="TSC22 DOMAIN FAMILY PROTEIN 2"/>
    <property type="match status" value="1"/>
</dbReference>
<evidence type="ECO:0008006" key="4">
    <source>
        <dbReference type="Google" id="ProtNLM"/>
    </source>
</evidence>
<feature type="region of interest" description="Disordered" evidence="1">
    <location>
        <begin position="88"/>
        <end position="178"/>
    </location>
</feature>
<comment type="caution">
    <text evidence="2">The sequence shown here is derived from an EMBL/GenBank/DDBJ whole genome shotgun (WGS) entry which is preliminary data.</text>
</comment>
<feature type="region of interest" description="Disordered" evidence="1">
    <location>
        <begin position="228"/>
        <end position="267"/>
    </location>
</feature>
<protein>
    <recommendedName>
        <fullName evidence="4">TSC22 domain family, member 2</fullName>
    </recommendedName>
</protein>
<keyword evidence="3" id="KW-1185">Reference proteome</keyword>
<evidence type="ECO:0000256" key="1">
    <source>
        <dbReference type="SAM" id="MobiDB-lite"/>
    </source>
</evidence>
<feature type="compositionally biased region" description="Polar residues" evidence="1">
    <location>
        <begin position="126"/>
        <end position="140"/>
    </location>
</feature>
<gene>
    <name evidence="2" type="ORF">GOODEAATRI_001560</name>
</gene>
<dbReference type="InterPro" id="IPR053049">
    <property type="entry name" value="TSC22_domain_protein_2"/>
</dbReference>
<name>A0ABV0P0J5_9TELE</name>
<evidence type="ECO:0000313" key="2">
    <source>
        <dbReference type="EMBL" id="MEQ2177227.1"/>
    </source>
</evidence>
<sequence length="539" mass="55088">SPLFDGAEKHSHTGPGIRLANMSKMPAKKKSCFQITSVIQAQETIVGPTETDESRTEEMSTEIYDVPRAEYEPACDRSSSDEALNNVGEAEAQSNAPQATQPPGPGVNTTGDLRKVVTPGSVHGGQHQSGISVTTGSPLMTQHGGVQHQPPATASPSVSANTSYSAAGTSSSTSTASCSSRFRVIKLDHGTGEPFRRGRWTCTEFYEKDSETSHAGRTDSIRHASVTLDPAADRDSGLGPSVGSTPHGAQNVLPIGQNGLPHSEVHLQKSPMMPPSYPTQQPVPGVHPITSQSSGLVQHQTEYYQQPQPASIPLGHSGGQSLPVSSFSAVTGGHIPAPVMPPVSGASVVSQVGDAGLVVGASMSAGPPVLAALQQPQTVGFGVPGGPMLVGGSTLPHQTTSQYAPAGQPKPIGHPTSCGVQNVPAIAVGSSAPTSVPPAVLSASIATMPNVTNSSLPPGQIAHSKTPGASVVQGLPTTGFGQVEASGGRMSEGAVIAQSPVVSGREAAKPFMPETLQLTTPAVTSLFGIHIPVDGEEDR</sequence>
<evidence type="ECO:0000313" key="3">
    <source>
        <dbReference type="Proteomes" id="UP001476798"/>
    </source>
</evidence>
<feature type="non-terminal residue" evidence="2">
    <location>
        <position position="1"/>
    </location>
</feature>
<dbReference type="Proteomes" id="UP001476798">
    <property type="component" value="Unassembled WGS sequence"/>
</dbReference>
<organism evidence="2 3">
    <name type="scientific">Goodea atripinnis</name>
    <dbReference type="NCBI Taxonomy" id="208336"/>
    <lineage>
        <taxon>Eukaryota</taxon>
        <taxon>Metazoa</taxon>
        <taxon>Chordata</taxon>
        <taxon>Craniata</taxon>
        <taxon>Vertebrata</taxon>
        <taxon>Euteleostomi</taxon>
        <taxon>Actinopterygii</taxon>
        <taxon>Neopterygii</taxon>
        <taxon>Teleostei</taxon>
        <taxon>Neoteleostei</taxon>
        <taxon>Acanthomorphata</taxon>
        <taxon>Ovalentaria</taxon>
        <taxon>Atherinomorphae</taxon>
        <taxon>Cyprinodontiformes</taxon>
        <taxon>Goodeidae</taxon>
        <taxon>Goodea</taxon>
    </lineage>
</organism>
<dbReference type="PANTHER" id="PTHR46894">
    <property type="entry name" value="TSC22 DOMAIN FAMILY PROTEIN 2"/>
    <property type="match status" value="1"/>
</dbReference>
<reference evidence="2 3" key="1">
    <citation type="submission" date="2021-06" db="EMBL/GenBank/DDBJ databases">
        <authorList>
            <person name="Palmer J.M."/>
        </authorList>
    </citation>
    <scope>NUCLEOTIDE SEQUENCE [LARGE SCALE GENOMIC DNA]</scope>
    <source>
        <strain evidence="2 3">GA_2019</strain>
        <tissue evidence="2">Muscle</tissue>
    </source>
</reference>